<dbReference type="InterPro" id="IPR000679">
    <property type="entry name" value="Znf_GATA"/>
</dbReference>
<evidence type="ECO:0000256" key="4">
    <source>
        <dbReference type="ARBA" id="ARBA00022723"/>
    </source>
</evidence>
<evidence type="ECO:0000256" key="11">
    <source>
        <dbReference type="ARBA" id="ARBA00093454"/>
    </source>
</evidence>
<organism evidence="16 17">
    <name type="scientific">Polypterus senegalus</name>
    <name type="common">Senegal bichir</name>
    <dbReference type="NCBI Taxonomy" id="55291"/>
    <lineage>
        <taxon>Eukaryota</taxon>
        <taxon>Metazoa</taxon>
        <taxon>Chordata</taxon>
        <taxon>Craniata</taxon>
        <taxon>Vertebrata</taxon>
        <taxon>Euteleostomi</taxon>
        <taxon>Actinopterygii</taxon>
        <taxon>Polypteriformes</taxon>
        <taxon>Polypteridae</taxon>
        <taxon>Polypterus</taxon>
    </lineage>
</organism>
<dbReference type="Gene3D" id="4.10.1240.50">
    <property type="match status" value="1"/>
</dbReference>
<feature type="non-terminal residue" evidence="16">
    <location>
        <position position="1120"/>
    </location>
</feature>
<dbReference type="SMART" id="SM00401">
    <property type="entry name" value="ZnF_GATA"/>
    <property type="match status" value="1"/>
</dbReference>
<feature type="non-terminal residue" evidence="16">
    <location>
        <position position="1"/>
    </location>
</feature>
<evidence type="ECO:0000256" key="3">
    <source>
        <dbReference type="ARBA" id="ARBA00022692"/>
    </source>
</evidence>
<feature type="domain" description="SANT" evidence="15">
    <location>
        <begin position="160"/>
        <end position="212"/>
    </location>
</feature>
<feature type="transmembrane region" description="Helical" evidence="13">
    <location>
        <begin position="986"/>
        <end position="1009"/>
    </location>
</feature>
<dbReference type="GO" id="GO:0043565">
    <property type="term" value="F:sequence-specific DNA binding"/>
    <property type="evidence" value="ECO:0007669"/>
    <property type="project" value="InterPro"/>
</dbReference>
<dbReference type="Pfam" id="PF00520">
    <property type="entry name" value="Ion_trans"/>
    <property type="match status" value="2"/>
</dbReference>
<dbReference type="PROSITE" id="PS51156">
    <property type="entry name" value="ELM2"/>
    <property type="match status" value="1"/>
</dbReference>
<evidence type="ECO:0000259" key="15">
    <source>
        <dbReference type="PROSITE" id="PS51293"/>
    </source>
</evidence>
<dbReference type="InterPro" id="IPR035170">
    <property type="entry name" value="MTA1_R1"/>
</dbReference>
<dbReference type="AlphaFoldDB" id="A0A8X7XGV0"/>
<dbReference type="Pfam" id="PF00320">
    <property type="entry name" value="GATA"/>
    <property type="match status" value="1"/>
</dbReference>
<dbReference type="PROSITE" id="PS51293">
    <property type="entry name" value="SANT"/>
    <property type="match status" value="1"/>
</dbReference>
<accession>A0A8X7XGV0</accession>
<feature type="transmembrane region" description="Helical" evidence="13">
    <location>
        <begin position="869"/>
        <end position="891"/>
    </location>
</feature>
<keyword evidence="10" id="KW-0539">Nucleus</keyword>
<dbReference type="Pfam" id="PF17226">
    <property type="entry name" value="MTA_R1"/>
    <property type="match status" value="1"/>
</dbReference>
<evidence type="ECO:0000256" key="1">
    <source>
        <dbReference type="ARBA" id="ARBA00004141"/>
    </source>
</evidence>
<dbReference type="PANTHER" id="PTHR46726:SF1">
    <property type="entry name" value="TWO-PORE CALCIUM CHANNEL 3"/>
    <property type="match status" value="1"/>
</dbReference>
<evidence type="ECO:0000256" key="7">
    <source>
        <dbReference type="ARBA" id="ARBA00022989"/>
    </source>
</evidence>
<feature type="region of interest" description="Disordered" evidence="12">
    <location>
        <begin position="319"/>
        <end position="356"/>
    </location>
</feature>
<feature type="transmembrane region" description="Helical" evidence="13">
    <location>
        <begin position="557"/>
        <end position="579"/>
    </location>
</feature>
<keyword evidence="3 13" id="KW-0812">Transmembrane</keyword>
<dbReference type="SUPFAM" id="SSF46689">
    <property type="entry name" value="Homeodomain-like"/>
    <property type="match status" value="1"/>
</dbReference>
<dbReference type="InterPro" id="IPR017884">
    <property type="entry name" value="SANT_dom"/>
</dbReference>
<feature type="transmembrane region" description="Helical" evidence="13">
    <location>
        <begin position="622"/>
        <end position="643"/>
    </location>
</feature>
<sequence>MNAVANEENLLQDTFFYSLVYDPNQKTLLADKGEIRVGPRFQADVPEMLKEGEPDDRDQSKLEVKMWNPDCPLTDRQIDQFLVVARAVGTFARALDCSSSVRQPSLHMSAAAASRDITLVGIDRFSDTFHAMDTLHRHNYDLSSAISFLVPYGGPVLCRDEMEEWSASEANLFEEALEKYGKDFNDIRQDFLPWKSLTSIIEYYYMWKTTDRYVQQKRLKAAEAESKLKQVYIPTYNKPSPNQITVSNGKPLAVNGVAAAGGFQTPNCGQGRPCESCFSMQSSQWYSWGPPNMHCRLCVACWVYWKKYGGLKMPSRAEVGEKMSSSPPATEPRSRSHGPRQSAHLVPVRNSGSPKSSVKTRQAFFLQATRITKLTRHVCRDVLRLRQAARRPFVPINCAAIKAEYESKVPEGSQRAAKMKSTERKPLASVLQYLEAHPPPRSLRLMRTIPSLGCQPAKRLLAVPNHGPLSILGKRSYSHHSRTDREHVNHVTGAILQFETAATYVSDAQYNRNVPFEKSPESIRLYKLYNHWGMRTITYTFIIVDLALALFEEPAVFLLPIWATSLAEFVCLLVFTGRLVHYAKVIPPWKFWKDAKNICIMVIILIRRSFRSIRNTLTQVLYVFLLFLFSILMFSLMGLKLFGKRNLETSDGKPYFTNYLNILFDMYVLVTTANSPDVMMPAYDFSVWFSVFFIMFIVVNTYIFMSVFLAVVYNNYKNHLKDEVKKLVRVKRYKMVKAFEILKVPMGNEAFVLFYDFIILVNAIFIGLDEDNSLLSNVEWVFLGFYLLEIVLKLYTYEPRSFFARHQFWNWFDTTVIIAALLATIINTTLKSTEIYNSREVLDIVFILRVLRLIRIVDSIKRFRAIINTLINIGPTMINFGQLILVVYYIFAVIGMEVFKNKIKFYNSNSSDPLSEFCGNDILKDSEFVKSKYCKNNFNDIVSSFILLLELTVVNQWHDILLQNVLLLATGFAMVTHVAARTFFVVFHIIVVIIIINIFIAFVLEAFFVEYTVEKCDLQTSIEKKIQELDLGVQEDHIGESLVDDMETHDNEVDSSRSSKSKSLMFKIASQRYRTVDALLQRMFEADLSPDDNGCSTDDENELDSLPPDFTFNNPGFNTA</sequence>
<dbReference type="Gene3D" id="1.10.10.60">
    <property type="entry name" value="Homeodomain-like"/>
    <property type="match status" value="1"/>
</dbReference>
<dbReference type="SMART" id="SM01189">
    <property type="entry name" value="ELM2"/>
    <property type="match status" value="1"/>
</dbReference>
<dbReference type="InterPro" id="IPR027359">
    <property type="entry name" value="Volt_channel_dom_sf"/>
</dbReference>
<evidence type="ECO:0000256" key="5">
    <source>
        <dbReference type="ARBA" id="ARBA00022771"/>
    </source>
</evidence>
<dbReference type="FunFam" id="4.10.1240.50:FF:000001">
    <property type="entry name" value="Metastasis-associated 1 family, member 3"/>
    <property type="match status" value="1"/>
</dbReference>
<dbReference type="FunFam" id="1.10.10.60:FF:000012">
    <property type="entry name" value="Metastasis-associated 1 family, member 3"/>
    <property type="match status" value="1"/>
</dbReference>
<evidence type="ECO:0000313" key="17">
    <source>
        <dbReference type="Proteomes" id="UP000886611"/>
    </source>
</evidence>
<keyword evidence="5" id="KW-0863">Zinc-finger</keyword>
<feature type="compositionally biased region" description="Polar residues" evidence="12">
    <location>
        <begin position="1111"/>
        <end position="1120"/>
    </location>
</feature>
<feature type="transmembrane region" description="Helical" evidence="13">
    <location>
        <begin position="685"/>
        <end position="713"/>
    </location>
</feature>
<keyword evidence="6" id="KW-0862">Zinc</keyword>
<evidence type="ECO:0000313" key="16">
    <source>
        <dbReference type="EMBL" id="KAG2467109.1"/>
    </source>
</evidence>
<dbReference type="Pfam" id="PF00249">
    <property type="entry name" value="Myb_DNA-binding"/>
    <property type="match status" value="1"/>
</dbReference>
<keyword evidence="8" id="KW-0238">DNA-binding</keyword>
<dbReference type="InterPro" id="IPR009057">
    <property type="entry name" value="Homeodomain-like_sf"/>
</dbReference>
<dbReference type="InterPro" id="IPR001005">
    <property type="entry name" value="SANT/Myb"/>
</dbReference>
<dbReference type="GO" id="GO:0006355">
    <property type="term" value="P:regulation of DNA-templated transcription"/>
    <property type="evidence" value="ECO:0007669"/>
    <property type="project" value="InterPro"/>
</dbReference>
<dbReference type="CDD" id="cd00202">
    <property type="entry name" value="ZnF_GATA"/>
    <property type="match status" value="1"/>
</dbReference>
<feature type="transmembrane region" description="Helical" evidence="13">
    <location>
        <begin position="808"/>
        <end position="829"/>
    </location>
</feature>
<dbReference type="Gene3D" id="1.10.287.70">
    <property type="match status" value="2"/>
</dbReference>
<dbReference type="SUPFAM" id="SSF81324">
    <property type="entry name" value="Voltage-gated potassium channels"/>
    <property type="match status" value="2"/>
</dbReference>
<dbReference type="GO" id="GO:0008270">
    <property type="term" value="F:zinc ion binding"/>
    <property type="evidence" value="ECO:0007669"/>
    <property type="project" value="UniProtKB-KW"/>
</dbReference>
<evidence type="ECO:0000256" key="6">
    <source>
        <dbReference type="ARBA" id="ARBA00022833"/>
    </source>
</evidence>
<feature type="domain" description="ELM2" evidence="14">
    <location>
        <begin position="33"/>
        <end position="153"/>
    </location>
</feature>
<protein>
    <submittedName>
        <fullName evidence="16">MTA3 protein</fullName>
    </submittedName>
</protein>
<keyword evidence="9 13" id="KW-0472">Membrane</keyword>
<feature type="region of interest" description="Disordered" evidence="12">
    <location>
        <begin position="1090"/>
        <end position="1120"/>
    </location>
</feature>
<evidence type="ECO:0000259" key="14">
    <source>
        <dbReference type="PROSITE" id="PS51156"/>
    </source>
</evidence>
<comment type="caution">
    <text evidence="16">The sequence shown here is derived from an EMBL/GenBank/DDBJ whole genome shotgun (WGS) entry which is preliminary data.</text>
</comment>
<feature type="transmembrane region" description="Helical" evidence="13">
    <location>
        <begin position="780"/>
        <end position="796"/>
    </location>
</feature>
<keyword evidence="17" id="KW-1185">Reference proteome</keyword>
<dbReference type="InterPro" id="IPR005821">
    <property type="entry name" value="Ion_trans_dom"/>
</dbReference>
<dbReference type="Proteomes" id="UP000886611">
    <property type="component" value="Unassembled WGS sequence"/>
</dbReference>
<gene>
    <name evidence="16" type="primary">Mta3</name>
    <name evidence="16" type="ORF">GTO96_0010522</name>
</gene>
<dbReference type="InterPro" id="IPR000949">
    <property type="entry name" value="ELM2_dom"/>
</dbReference>
<keyword evidence="2" id="KW-0597">Phosphoprotein</keyword>
<dbReference type="SMART" id="SM00717">
    <property type="entry name" value="SANT"/>
    <property type="match status" value="1"/>
</dbReference>
<feature type="transmembrane region" description="Helical" evidence="13">
    <location>
        <begin position="750"/>
        <end position="768"/>
    </location>
</feature>
<dbReference type="Pfam" id="PF01448">
    <property type="entry name" value="ELM2"/>
    <property type="match status" value="1"/>
</dbReference>
<dbReference type="GO" id="GO:0016020">
    <property type="term" value="C:membrane"/>
    <property type="evidence" value="ECO:0007669"/>
    <property type="project" value="UniProtKB-SubCell"/>
</dbReference>
<proteinExistence type="inferred from homology"/>
<dbReference type="PANTHER" id="PTHR46726">
    <property type="entry name" value="TWO PORE CHANNEL 3"/>
    <property type="match status" value="1"/>
</dbReference>
<keyword evidence="4" id="KW-0479">Metal-binding</keyword>
<dbReference type="CDD" id="cd11661">
    <property type="entry name" value="SANT_MTA3_like"/>
    <property type="match status" value="1"/>
</dbReference>
<evidence type="ECO:0000256" key="2">
    <source>
        <dbReference type="ARBA" id="ARBA00022553"/>
    </source>
</evidence>
<reference evidence="16 17" key="1">
    <citation type="journal article" date="2021" name="Cell">
        <title>Tracing the genetic footprints of vertebrate landing in non-teleost ray-finned fishes.</title>
        <authorList>
            <person name="Bi X."/>
            <person name="Wang K."/>
            <person name="Yang L."/>
            <person name="Pan H."/>
            <person name="Jiang H."/>
            <person name="Wei Q."/>
            <person name="Fang M."/>
            <person name="Yu H."/>
            <person name="Zhu C."/>
            <person name="Cai Y."/>
            <person name="He Y."/>
            <person name="Gan X."/>
            <person name="Zeng H."/>
            <person name="Yu D."/>
            <person name="Zhu Y."/>
            <person name="Jiang H."/>
            <person name="Qiu Q."/>
            <person name="Yang H."/>
            <person name="Zhang Y.E."/>
            <person name="Wang W."/>
            <person name="Zhu M."/>
            <person name="He S."/>
            <person name="Zhang G."/>
        </authorList>
    </citation>
    <scope>NUCLEOTIDE SEQUENCE [LARGE SCALE GENOMIC DNA]</scope>
    <source>
        <strain evidence="16">Bchr_013</strain>
    </source>
</reference>
<evidence type="ECO:0000256" key="9">
    <source>
        <dbReference type="ARBA" id="ARBA00023136"/>
    </source>
</evidence>
<comment type="subcellular location">
    <subcellularLocation>
        <location evidence="1">Membrane</location>
        <topology evidence="1">Multi-pass membrane protein</topology>
    </subcellularLocation>
</comment>
<dbReference type="GO" id="GO:0005634">
    <property type="term" value="C:nucleus"/>
    <property type="evidence" value="ECO:0007669"/>
    <property type="project" value="UniProtKB-ARBA"/>
</dbReference>
<feature type="transmembrane region" description="Helical" evidence="13">
    <location>
        <begin position="655"/>
        <end position="673"/>
    </location>
</feature>
<name>A0A8X7XGV0_POLSE</name>
<evidence type="ECO:0000256" key="12">
    <source>
        <dbReference type="SAM" id="MobiDB-lite"/>
    </source>
</evidence>
<feature type="transmembrane region" description="Helical" evidence="13">
    <location>
        <begin position="532"/>
        <end position="551"/>
    </location>
</feature>
<evidence type="ECO:0000256" key="13">
    <source>
        <dbReference type="SAM" id="Phobius"/>
    </source>
</evidence>
<dbReference type="EMBL" id="JAATIS010000859">
    <property type="protein sequence ID" value="KAG2467109.1"/>
    <property type="molecule type" value="Genomic_DNA"/>
</dbReference>
<dbReference type="GO" id="GO:0005216">
    <property type="term" value="F:monoatomic ion channel activity"/>
    <property type="evidence" value="ECO:0007669"/>
    <property type="project" value="InterPro"/>
</dbReference>
<evidence type="ECO:0000256" key="8">
    <source>
        <dbReference type="ARBA" id="ARBA00023125"/>
    </source>
</evidence>
<dbReference type="Gene3D" id="1.20.120.350">
    <property type="entry name" value="Voltage-gated potassium channels. Chain C"/>
    <property type="match status" value="1"/>
</dbReference>
<comment type="similarity">
    <text evidence="11">Belongs to the metastasis-associated protein family.</text>
</comment>
<evidence type="ECO:0000256" key="10">
    <source>
        <dbReference type="ARBA" id="ARBA00023242"/>
    </source>
</evidence>
<keyword evidence="7 13" id="KW-1133">Transmembrane helix</keyword>